<proteinExistence type="predicted"/>
<protein>
    <submittedName>
        <fullName evidence="2">KTSC domain-containing protein</fullName>
    </submittedName>
</protein>
<reference evidence="2" key="1">
    <citation type="submission" date="2016-11" db="UniProtKB">
        <authorList>
            <consortium name="WormBaseParasite"/>
        </authorList>
    </citation>
    <scope>IDENTIFICATION</scope>
</reference>
<organism evidence="1 2">
    <name type="scientific">Heterorhabditis bacteriophora</name>
    <name type="common">Entomopathogenic nematode worm</name>
    <dbReference type="NCBI Taxonomy" id="37862"/>
    <lineage>
        <taxon>Eukaryota</taxon>
        <taxon>Metazoa</taxon>
        <taxon>Ecdysozoa</taxon>
        <taxon>Nematoda</taxon>
        <taxon>Chromadorea</taxon>
        <taxon>Rhabditida</taxon>
        <taxon>Rhabditina</taxon>
        <taxon>Rhabditomorpha</taxon>
        <taxon>Strongyloidea</taxon>
        <taxon>Heterorhabditidae</taxon>
        <taxon>Heterorhabditis</taxon>
    </lineage>
</organism>
<sequence>MWVNVDYMMGERHNILPVVSTPAKYIPIEFFVSHAFALKYAAHSTEYWERPRRPWGYVQKYN</sequence>
<keyword evidence="1" id="KW-1185">Reference proteome</keyword>
<dbReference type="WBParaSite" id="Hba_01767">
    <property type="protein sequence ID" value="Hba_01767"/>
    <property type="gene ID" value="Hba_01767"/>
</dbReference>
<accession>A0A1I7WAR8</accession>
<evidence type="ECO:0000313" key="1">
    <source>
        <dbReference type="Proteomes" id="UP000095283"/>
    </source>
</evidence>
<evidence type="ECO:0000313" key="2">
    <source>
        <dbReference type="WBParaSite" id="Hba_01767"/>
    </source>
</evidence>
<dbReference type="Proteomes" id="UP000095283">
    <property type="component" value="Unplaced"/>
</dbReference>
<name>A0A1I7WAR8_HETBA</name>
<dbReference type="AlphaFoldDB" id="A0A1I7WAR8"/>